<dbReference type="Proteomes" id="UP000269721">
    <property type="component" value="Unassembled WGS sequence"/>
</dbReference>
<dbReference type="EMBL" id="KZ997465">
    <property type="protein sequence ID" value="RKO87377.1"/>
    <property type="molecule type" value="Genomic_DNA"/>
</dbReference>
<evidence type="ECO:0000256" key="7">
    <source>
        <dbReference type="ARBA" id="ARBA00023128"/>
    </source>
</evidence>
<comment type="similarity">
    <text evidence="2 10">Belongs to the MICOS complex subunit Mic60 family.</text>
</comment>
<comment type="subcellular location">
    <subcellularLocation>
        <location evidence="1 10">Mitochondrion inner membrane</location>
        <topology evidence="1 10">Single-pass membrane protein</topology>
    </subcellularLocation>
</comment>
<accession>A0A4V1IQQ5</accession>
<keyword evidence="13" id="KW-1185">Reference proteome</keyword>
<keyword evidence="7 10" id="KW-0496">Mitochondrion</keyword>
<feature type="non-terminal residue" evidence="12">
    <location>
        <position position="1"/>
    </location>
</feature>
<comment type="function">
    <text evidence="9">Component of the MICOS complex, a large protein complex of the mitochondrial inner membrane that plays crucial roles in the maintenance of crista junctions, inner membrane architecture, and formation of contact sites to the outer membrane. Plays a role in keeping cristae membranes connected to the inner boundary membrane. Also promotes protein import via the mitochondrial intermembrane space assembly (MIA) pathway.</text>
</comment>
<keyword evidence="4 10" id="KW-0812">Transmembrane</keyword>
<evidence type="ECO:0000256" key="1">
    <source>
        <dbReference type="ARBA" id="ARBA00004434"/>
    </source>
</evidence>
<evidence type="ECO:0000256" key="11">
    <source>
        <dbReference type="SAM" id="Coils"/>
    </source>
</evidence>
<keyword evidence="8" id="KW-0472">Membrane</keyword>
<feature type="coiled-coil region" evidence="11">
    <location>
        <begin position="34"/>
        <end position="61"/>
    </location>
</feature>
<sequence>AAADEERRVLVARHNSELASSLSAQAAELRSAMVAELAHQAADLEKKRAQEVRERVDEERQGRLARLDHLALKLKHLERIALNAGERLDRSDRIHALATAHRACIAKLDAESRATFAKELNVLLDLSEDFPLVQTVAGSLHPSIATRGVPTLDDLRSRFDGVAASVRAAQLMPESGGGALAYAASVVLSSLLFRKKGLVPGDDVEAILARTEARLEKSDLEGAARELNQLKGWPKVLARDWMVLARQRLEAKQAMEVGADHTFVGLHVEFR</sequence>
<proteinExistence type="inferred from homology"/>
<evidence type="ECO:0000313" key="13">
    <source>
        <dbReference type="Proteomes" id="UP000269721"/>
    </source>
</evidence>
<evidence type="ECO:0000256" key="9">
    <source>
        <dbReference type="ARBA" id="ARBA00025571"/>
    </source>
</evidence>
<keyword evidence="11" id="KW-0175">Coiled coil</keyword>
<dbReference type="PANTHER" id="PTHR15415:SF7">
    <property type="entry name" value="MICOS COMPLEX SUBUNIT MIC60"/>
    <property type="match status" value="1"/>
</dbReference>
<evidence type="ECO:0000313" key="12">
    <source>
        <dbReference type="EMBL" id="RKO87377.1"/>
    </source>
</evidence>
<evidence type="ECO:0000256" key="8">
    <source>
        <dbReference type="ARBA" id="ARBA00023136"/>
    </source>
</evidence>
<evidence type="ECO:0000256" key="5">
    <source>
        <dbReference type="ARBA" id="ARBA00022792"/>
    </source>
</evidence>
<dbReference type="GO" id="GO:0042407">
    <property type="term" value="P:cristae formation"/>
    <property type="evidence" value="ECO:0007669"/>
    <property type="project" value="TreeGrafter"/>
</dbReference>
<keyword evidence="6" id="KW-1133">Transmembrane helix</keyword>
<evidence type="ECO:0000256" key="10">
    <source>
        <dbReference type="RuleBase" id="RU363000"/>
    </source>
</evidence>
<dbReference type="AlphaFoldDB" id="A0A4V1IQQ5"/>
<dbReference type="OrthoDB" id="10261039at2759"/>
<comment type="subunit">
    <text evidence="10">Component of the mitochondrial contact site and cristae organizing system (MICOS) complex.</text>
</comment>
<reference evidence="13" key="1">
    <citation type="journal article" date="2018" name="Nat. Microbiol.">
        <title>Leveraging single-cell genomics to expand the fungal tree of life.</title>
        <authorList>
            <person name="Ahrendt S.R."/>
            <person name="Quandt C.A."/>
            <person name="Ciobanu D."/>
            <person name="Clum A."/>
            <person name="Salamov A."/>
            <person name="Andreopoulos B."/>
            <person name="Cheng J.F."/>
            <person name="Woyke T."/>
            <person name="Pelin A."/>
            <person name="Henrissat B."/>
            <person name="Reynolds N.K."/>
            <person name="Benny G.L."/>
            <person name="Smith M.E."/>
            <person name="James T.Y."/>
            <person name="Grigoriev I.V."/>
        </authorList>
    </citation>
    <scope>NUCLEOTIDE SEQUENCE [LARGE SCALE GENOMIC DNA]</scope>
</reference>
<evidence type="ECO:0000256" key="3">
    <source>
        <dbReference type="ARBA" id="ARBA00018116"/>
    </source>
</evidence>
<dbReference type="Pfam" id="PF09731">
    <property type="entry name" value="Mitofilin"/>
    <property type="match status" value="1"/>
</dbReference>
<dbReference type="InterPro" id="IPR019133">
    <property type="entry name" value="MIC60"/>
</dbReference>
<evidence type="ECO:0000256" key="2">
    <source>
        <dbReference type="ARBA" id="ARBA00010877"/>
    </source>
</evidence>
<keyword evidence="5 10" id="KW-0999">Mitochondrion inner membrane</keyword>
<name>A0A4V1IQQ5_9FUNG</name>
<dbReference type="PANTHER" id="PTHR15415">
    <property type="entry name" value="MITOFILIN"/>
    <property type="match status" value="1"/>
</dbReference>
<gene>
    <name evidence="12" type="ORF">BDK51DRAFT_20583</name>
</gene>
<organism evidence="12 13">
    <name type="scientific">Blyttiomyces helicus</name>
    <dbReference type="NCBI Taxonomy" id="388810"/>
    <lineage>
        <taxon>Eukaryota</taxon>
        <taxon>Fungi</taxon>
        <taxon>Fungi incertae sedis</taxon>
        <taxon>Chytridiomycota</taxon>
        <taxon>Chytridiomycota incertae sedis</taxon>
        <taxon>Chytridiomycetes</taxon>
        <taxon>Chytridiomycetes incertae sedis</taxon>
        <taxon>Blyttiomyces</taxon>
    </lineage>
</organism>
<dbReference type="GO" id="GO:0061617">
    <property type="term" value="C:MICOS complex"/>
    <property type="evidence" value="ECO:0007669"/>
    <property type="project" value="TreeGrafter"/>
</dbReference>
<evidence type="ECO:0000256" key="6">
    <source>
        <dbReference type="ARBA" id="ARBA00022989"/>
    </source>
</evidence>
<evidence type="ECO:0000256" key="4">
    <source>
        <dbReference type="ARBA" id="ARBA00022692"/>
    </source>
</evidence>
<protein>
    <recommendedName>
        <fullName evidence="3 10">MICOS complex subunit MIC60</fullName>
    </recommendedName>
    <alternativeName>
        <fullName evidence="10">Mitofilin</fullName>
    </alternativeName>
</protein>